<organism evidence="4 5">
    <name type="scientific">Pseudocercospora fuligena</name>
    <dbReference type="NCBI Taxonomy" id="685502"/>
    <lineage>
        <taxon>Eukaryota</taxon>
        <taxon>Fungi</taxon>
        <taxon>Dikarya</taxon>
        <taxon>Ascomycota</taxon>
        <taxon>Pezizomycotina</taxon>
        <taxon>Dothideomycetes</taxon>
        <taxon>Dothideomycetidae</taxon>
        <taxon>Mycosphaerellales</taxon>
        <taxon>Mycosphaerellaceae</taxon>
        <taxon>Pseudocercospora</taxon>
    </lineage>
</organism>
<gene>
    <name evidence="4" type="ORF">HII31_05554</name>
</gene>
<protein>
    <recommendedName>
        <fullName evidence="3">DUF7729 domain-containing protein</fullName>
    </recommendedName>
</protein>
<dbReference type="PANTHER" id="PTHR39460">
    <property type="entry name" value="EXPRESSED PROTEIN"/>
    <property type="match status" value="1"/>
</dbReference>
<dbReference type="Proteomes" id="UP000660729">
    <property type="component" value="Unassembled WGS sequence"/>
</dbReference>
<feature type="compositionally biased region" description="Polar residues" evidence="1">
    <location>
        <begin position="131"/>
        <end position="159"/>
    </location>
</feature>
<keyword evidence="5" id="KW-1185">Reference proteome</keyword>
<comment type="caution">
    <text evidence="4">The sequence shown here is derived from an EMBL/GenBank/DDBJ whole genome shotgun (WGS) entry which is preliminary data.</text>
</comment>
<feature type="domain" description="DUF7729" evidence="3">
    <location>
        <begin position="165"/>
        <end position="369"/>
    </location>
</feature>
<feature type="transmembrane region" description="Helical" evidence="2">
    <location>
        <begin position="382"/>
        <end position="399"/>
    </location>
</feature>
<name>A0A8H6VIR1_9PEZI</name>
<dbReference type="Pfam" id="PF24855">
    <property type="entry name" value="DUF7729"/>
    <property type="match status" value="1"/>
</dbReference>
<feature type="transmembrane region" description="Helical" evidence="2">
    <location>
        <begin position="66"/>
        <end position="87"/>
    </location>
</feature>
<keyword evidence="2" id="KW-0472">Membrane</keyword>
<evidence type="ECO:0000259" key="3">
    <source>
        <dbReference type="Pfam" id="PF24855"/>
    </source>
</evidence>
<evidence type="ECO:0000256" key="1">
    <source>
        <dbReference type="SAM" id="MobiDB-lite"/>
    </source>
</evidence>
<keyword evidence="2" id="KW-0812">Transmembrane</keyword>
<dbReference type="OrthoDB" id="2564812at2759"/>
<dbReference type="InterPro" id="IPR056146">
    <property type="entry name" value="DUF7729"/>
</dbReference>
<evidence type="ECO:0000313" key="4">
    <source>
        <dbReference type="EMBL" id="KAF7193120.1"/>
    </source>
</evidence>
<dbReference type="AlphaFoldDB" id="A0A8H6VIR1"/>
<accession>A0A8H6VIR1</accession>
<dbReference type="EMBL" id="JABCIY010000093">
    <property type="protein sequence ID" value="KAF7193120.1"/>
    <property type="molecule type" value="Genomic_DNA"/>
</dbReference>
<evidence type="ECO:0000313" key="5">
    <source>
        <dbReference type="Proteomes" id="UP000660729"/>
    </source>
</evidence>
<reference evidence="4" key="1">
    <citation type="submission" date="2020-04" db="EMBL/GenBank/DDBJ databases">
        <title>Draft genome resource of the tomato pathogen Pseudocercospora fuligena.</title>
        <authorList>
            <person name="Zaccaron A."/>
        </authorList>
    </citation>
    <scope>NUCLEOTIDE SEQUENCE</scope>
    <source>
        <strain evidence="4">PF001</strain>
    </source>
</reference>
<feature type="region of interest" description="Disordered" evidence="1">
    <location>
        <begin position="117"/>
        <end position="159"/>
    </location>
</feature>
<dbReference type="PANTHER" id="PTHR39460:SF1">
    <property type="entry name" value="C6 TRANSCRIPTION FACTOR"/>
    <property type="match status" value="1"/>
</dbReference>
<proteinExistence type="predicted"/>
<keyword evidence="2" id="KW-1133">Transmembrane helix</keyword>
<evidence type="ECO:0000256" key="2">
    <source>
        <dbReference type="SAM" id="Phobius"/>
    </source>
</evidence>
<sequence length="400" mass="43703">MTTDTCAFSSCSSTRTPLAAVQPWRCCRRQEPGWNEPNTNVCNHLRSRPEGHRRKQSKHSARDRWIIPRLGFVQSFTLSVIFCLLIFCRGTNAGQVYVATEVFPRELLFDRSPPPPLPRMLLDKRQDEDSSSALPSTTIRPSDVSGSATATESSIQTATDTATALPQPFDTNLGNNFTTTTCPTFFTNFLHNQTFKDCLPFSLLLQTSNGFFTASRSLVRLTQTLDKTCNVDFQKCSAVMAGLAIDIQSDDHCGPDLQMMNPMVSQAFNGFKAYDTLYHAGCLTDSSGNYCYANAATNISAPASSYIYYLPLGVQLPGGSRPACTQCLQNTMSIFAETAGNSSQPLSTDYVSAAEQVQMNCGPTFVESSVEMSSSASQTPTAGFLSLTTFVILLVFGFFV</sequence>